<evidence type="ECO:0000313" key="1">
    <source>
        <dbReference type="EMBL" id="MCV3216624.1"/>
    </source>
</evidence>
<comment type="caution">
    <text evidence="1">The sequence shown here is derived from an EMBL/GenBank/DDBJ whole genome shotgun (WGS) entry which is preliminary data.</text>
</comment>
<accession>A0ABT3B6W8</accession>
<evidence type="ECO:0000313" key="2">
    <source>
        <dbReference type="Proteomes" id="UP001526143"/>
    </source>
</evidence>
<gene>
    <name evidence="1" type="ORF">OGM63_24475</name>
</gene>
<proteinExistence type="predicted"/>
<dbReference type="RefSeq" id="WP_263748282.1">
    <property type="nucleotide sequence ID" value="NZ_JAOWRF010000346.1"/>
</dbReference>
<name>A0ABT3B6W8_9CYAN</name>
<organism evidence="1 2">
    <name type="scientific">Plectonema radiosum NIES-515</name>
    <dbReference type="NCBI Taxonomy" id="2986073"/>
    <lineage>
        <taxon>Bacteria</taxon>
        <taxon>Bacillati</taxon>
        <taxon>Cyanobacteriota</taxon>
        <taxon>Cyanophyceae</taxon>
        <taxon>Oscillatoriophycideae</taxon>
        <taxon>Oscillatoriales</taxon>
        <taxon>Microcoleaceae</taxon>
        <taxon>Plectonema</taxon>
    </lineage>
</organism>
<protein>
    <submittedName>
        <fullName evidence="1">Uncharacterized protein</fullName>
    </submittedName>
</protein>
<reference evidence="1 2" key="1">
    <citation type="submission" date="2022-10" db="EMBL/GenBank/DDBJ databases">
        <title>Identification of biosynthetic pathway for the production of the potent trypsin inhibitor radiosumin.</title>
        <authorList>
            <person name="Fewer D.P."/>
            <person name="Delbaje E."/>
            <person name="Ouyang X."/>
            <person name="Agostino P.D."/>
            <person name="Wahlsten M."/>
            <person name="Jokela J."/>
            <person name="Permi P."/>
            <person name="Haapaniemi E."/>
            <person name="Koistinen H."/>
        </authorList>
    </citation>
    <scope>NUCLEOTIDE SEQUENCE [LARGE SCALE GENOMIC DNA]</scope>
    <source>
        <strain evidence="1 2">NIES-515</strain>
    </source>
</reference>
<keyword evidence="2" id="KW-1185">Reference proteome</keyword>
<sequence length="84" mass="9346">MPLMTVRWSLFGLPVRGFDAGGNGFNLSHCSLLKSPRFIPSLSLFPSQSLKEIITLVFTPSVLQNVAHKLGYISDRTPSNYSQY</sequence>
<dbReference type="EMBL" id="JAOWRF010000346">
    <property type="protein sequence ID" value="MCV3216624.1"/>
    <property type="molecule type" value="Genomic_DNA"/>
</dbReference>
<dbReference type="Proteomes" id="UP001526143">
    <property type="component" value="Unassembled WGS sequence"/>
</dbReference>